<dbReference type="RefSeq" id="WP_153042115.1">
    <property type="nucleotide sequence ID" value="NZ_JBHSYQ010000003.1"/>
</dbReference>
<evidence type="ECO:0000313" key="2">
    <source>
        <dbReference type="EMBL" id="MFC6997595.1"/>
    </source>
</evidence>
<dbReference type="EMBL" id="JBHSYQ010000003">
    <property type="protein sequence ID" value="MFC6997595.1"/>
    <property type="molecule type" value="Genomic_DNA"/>
</dbReference>
<gene>
    <name evidence="2" type="ORF">ACFQHR_08160</name>
</gene>
<feature type="transmembrane region" description="Helical" evidence="1">
    <location>
        <begin position="138"/>
        <end position="161"/>
    </location>
</feature>
<feature type="transmembrane region" description="Helical" evidence="1">
    <location>
        <begin position="167"/>
        <end position="189"/>
    </location>
</feature>
<reference evidence="3" key="1">
    <citation type="journal article" date="2019" name="Int. J. Syst. Evol. Microbiol.">
        <title>The Global Catalogue of Microorganisms (GCM) 10K type strain sequencing project: providing services to taxonomists for standard genome sequencing and annotation.</title>
        <authorList>
            <consortium name="The Broad Institute Genomics Platform"/>
            <consortium name="The Broad Institute Genome Sequencing Center for Infectious Disease"/>
            <person name="Wu L."/>
            <person name="Ma J."/>
        </authorList>
    </citation>
    <scope>NUCLEOTIDE SEQUENCE [LARGE SCALE GENOMIC DNA]</scope>
    <source>
        <strain evidence="3">CGMCC 4.7393</strain>
    </source>
</reference>
<keyword evidence="1" id="KW-0472">Membrane</keyword>
<keyword evidence="1" id="KW-0812">Transmembrane</keyword>
<evidence type="ECO:0000256" key="1">
    <source>
        <dbReference type="SAM" id="Phobius"/>
    </source>
</evidence>
<name>A0ABW2DIW9_9BACT</name>
<comment type="caution">
    <text evidence="2">The sequence shown here is derived from an EMBL/GenBank/DDBJ whole genome shotgun (WGS) entry which is preliminary data.</text>
</comment>
<organism evidence="2 3">
    <name type="scientific">Rufibacter roseus</name>
    <dbReference type="NCBI Taxonomy" id="1567108"/>
    <lineage>
        <taxon>Bacteria</taxon>
        <taxon>Pseudomonadati</taxon>
        <taxon>Bacteroidota</taxon>
        <taxon>Cytophagia</taxon>
        <taxon>Cytophagales</taxon>
        <taxon>Hymenobacteraceae</taxon>
        <taxon>Rufibacter</taxon>
    </lineage>
</organism>
<dbReference type="Proteomes" id="UP001596405">
    <property type="component" value="Unassembled WGS sequence"/>
</dbReference>
<keyword evidence="3" id="KW-1185">Reference proteome</keyword>
<keyword evidence="1" id="KW-1133">Transmembrane helix</keyword>
<proteinExistence type="predicted"/>
<evidence type="ECO:0000313" key="3">
    <source>
        <dbReference type="Proteomes" id="UP001596405"/>
    </source>
</evidence>
<sequence>MKSPFKQEINFSVHLTVPEVIMRLQDLIETQNSTYYGSVKEQLDRVKKAFNGIPSVYTYPSHHETLLTGGHRKWYGGSVHETTFNMYMLYRTYYRLVEGKKIKSRAPLTPAESIFPVQGKLIEDPNGTKLVASARMPFYHIAFVLFFYLLCGIGIIGTLMFATREGFTQSTLVAFAFLAGFMSLPYFMVFRSFKANVKNIEEDLKRLFADKLV</sequence>
<accession>A0ABW2DIW9</accession>
<protein>
    <submittedName>
        <fullName evidence="2">Uncharacterized protein</fullName>
    </submittedName>
</protein>